<dbReference type="PROSITE" id="PS50931">
    <property type="entry name" value="HTH_LYSR"/>
    <property type="match status" value="1"/>
</dbReference>
<dbReference type="SUPFAM" id="SSF53850">
    <property type="entry name" value="Periplasmic binding protein-like II"/>
    <property type="match status" value="1"/>
</dbReference>
<keyword evidence="8" id="KW-1185">Reference proteome</keyword>
<evidence type="ECO:0000256" key="3">
    <source>
        <dbReference type="ARBA" id="ARBA00023125"/>
    </source>
</evidence>
<dbReference type="Gene3D" id="1.10.10.10">
    <property type="entry name" value="Winged helix-like DNA-binding domain superfamily/Winged helix DNA-binding domain"/>
    <property type="match status" value="1"/>
</dbReference>
<reference evidence="8" key="1">
    <citation type="journal article" date="2019" name="Int. J. Syst. Evol. Microbiol.">
        <title>The Global Catalogue of Microorganisms (GCM) 10K type strain sequencing project: providing services to taxonomists for standard genome sequencing and annotation.</title>
        <authorList>
            <consortium name="The Broad Institute Genomics Platform"/>
            <consortium name="The Broad Institute Genome Sequencing Center for Infectious Disease"/>
            <person name="Wu L."/>
            <person name="Ma J."/>
        </authorList>
    </citation>
    <scope>NUCLEOTIDE SEQUENCE [LARGE SCALE GENOMIC DNA]</scope>
    <source>
        <strain evidence="8">JCM 18123</strain>
    </source>
</reference>
<comment type="caution">
    <text evidence="7">The sequence shown here is derived from an EMBL/GenBank/DDBJ whole genome shotgun (WGS) entry which is preliminary data.</text>
</comment>
<dbReference type="Pfam" id="PF03466">
    <property type="entry name" value="LysR_substrate"/>
    <property type="match status" value="1"/>
</dbReference>
<feature type="compositionally biased region" description="Low complexity" evidence="5">
    <location>
        <begin position="309"/>
        <end position="318"/>
    </location>
</feature>
<dbReference type="Gene3D" id="3.40.190.10">
    <property type="entry name" value="Periplasmic binding protein-like II"/>
    <property type="match status" value="2"/>
</dbReference>
<dbReference type="PANTHER" id="PTHR30346:SF29">
    <property type="entry name" value="LYSR SUBSTRATE-BINDING"/>
    <property type="match status" value="1"/>
</dbReference>
<evidence type="ECO:0000313" key="7">
    <source>
        <dbReference type="EMBL" id="GAA4948079.1"/>
    </source>
</evidence>
<dbReference type="InterPro" id="IPR036388">
    <property type="entry name" value="WH-like_DNA-bd_sf"/>
</dbReference>
<sequence length="339" mass="35634">MLDVHRLQVFRSVVASGSVQTAAANLGYTPSAVSQHVTALQRETGLTLFTRAGRGLRPTAAGHALAAEADRVLARLGEAESLVAALRSGRTGSLSIAYFASVGAAWMPHVVRRLNTDLPGVRLALELREHIPVPTEERADVQVVVAQSDFDPGAGFTAHHLLDDPYVAVLPGGHPFEGRNEVDLAELADDRWIDNDFARGWCRANLVEACTAAGFTPAFHVEAHDYPTALAFVEAGIGITVLPSLGAAHPPDGTACVRVVRPTPVRSIYVVVHEAVEHTPAARTAVAVLREAAEPAPRDGSPAGPGPGRRPAAGSHSAPAPPTRQGLPRVPEAARSMSD</sequence>
<proteinExistence type="inferred from homology"/>
<evidence type="ECO:0000256" key="2">
    <source>
        <dbReference type="ARBA" id="ARBA00023015"/>
    </source>
</evidence>
<dbReference type="InterPro" id="IPR036390">
    <property type="entry name" value="WH_DNA-bd_sf"/>
</dbReference>
<dbReference type="PANTHER" id="PTHR30346">
    <property type="entry name" value="TRANSCRIPTIONAL DUAL REGULATOR HCAR-RELATED"/>
    <property type="match status" value="1"/>
</dbReference>
<feature type="region of interest" description="Disordered" evidence="5">
    <location>
        <begin position="292"/>
        <end position="339"/>
    </location>
</feature>
<feature type="domain" description="HTH lysR-type" evidence="6">
    <location>
        <begin position="2"/>
        <end position="59"/>
    </location>
</feature>
<dbReference type="Pfam" id="PF00126">
    <property type="entry name" value="HTH_1"/>
    <property type="match status" value="1"/>
</dbReference>
<gene>
    <name evidence="7" type="ORF">GCM10023224_34980</name>
</gene>
<dbReference type="EMBL" id="BAABIK010000019">
    <property type="protein sequence ID" value="GAA4948079.1"/>
    <property type="molecule type" value="Genomic_DNA"/>
</dbReference>
<evidence type="ECO:0000256" key="5">
    <source>
        <dbReference type="SAM" id="MobiDB-lite"/>
    </source>
</evidence>
<evidence type="ECO:0000313" key="8">
    <source>
        <dbReference type="Proteomes" id="UP001499993"/>
    </source>
</evidence>
<dbReference type="InterPro" id="IPR005119">
    <property type="entry name" value="LysR_subst-bd"/>
</dbReference>
<organism evidence="7 8">
    <name type="scientific">Streptomonospora halophila</name>
    <dbReference type="NCBI Taxonomy" id="427369"/>
    <lineage>
        <taxon>Bacteria</taxon>
        <taxon>Bacillati</taxon>
        <taxon>Actinomycetota</taxon>
        <taxon>Actinomycetes</taxon>
        <taxon>Streptosporangiales</taxon>
        <taxon>Nocardiopsidaceae</taxon>
        <taxon>Streptomonospora</taxon>
    </lineage>
</organism>
<keyword evidence="3" id="KW-0238">DNA-binding</keyword>
<evidence type="ECO:0000256" key="1">
    <source>
        <dbReference type="ARBA" id="ARBA00009437"/>
    </source>
</evidence>
<comment type="similarity">
    <text evidence="1">Belongs to the LysR transcriptional regulatory family.</text>
</comment>
<evidence type="ECO:0000259" key="6">
    <source>
        <dbReference type="PROSITE" id="PS50931"/>
    </source>
</evidence>
<dbReference type="RefSeq" id="WP_344144916.1">
    <property type="nucleotide sequence ID" value="NZ_BAABIK010000019.1"/>
</dbReference>
<evidence type="ECO:0000256" key="4">
    <source>
        <dbReference type="ARBA" id="ARBA00023163"/>
    </source>
</evidence>
<keyword evidence="4" id="KW-0804">Transcription</keyword>
<dbReference type="SUPFAM" id="SSF46785">
    <property type="entry name" value="Winged helix' DNA-binding domain"/>
    <property type="match status" value="1"/>
</dbReference>
<accession>A0ABP9GRC4</accession>
<name>A0ABP9GRC4_9ACTN</name>
<protein>
    <submittedName>
        <fullName evidence="7">LysR family transcriptional regulator</fullName>
    </submittedName>
</protein>
<keyword evidence="2" id="KW-0805">Transcription regulation</keyword>
<dbReference type="Proteomes" id="UP001499993">
    <property type="component" value="Unassembled WGS sequence"/>
</dbReference>
<dbReference type="InterPro" id="IPR000847">
    <property type="entry name" value="LysR_HTH_N"/>
</dbReference>